<dbReference type="RefSeq" id="WP_187818775.1">
    <property type="nucleotide sequence ID" value="NZ_JACTVJ010000025.1"/>
</dbReference>
<proteinExistence type="predicted"/>
<keyword evidence="1" id="KW-0129">CBS domain</keyword>
<dbReference type="PROSITE" id="PS51371">
    <property type="entry name" value="CBS"/>
    <property type="match status" value="1"/>
</dbReference>
<dbReference type="Gene3D" id="1.10.10.10">
    <property type="entry name" value="Winged helix-like DNA-binding domain superfamily/Winged helix DNA-binding domain"/>
    <property type="match status" value="1"/>
</dbReference>
<dbReference type="InterPro" id="IPR036388">
    <property type="entry name" value="WH-like_DNA-bd_sf"/>
</dbReference>
<name>A0ABR7SUR6_9ACTN</name>
<comment type="caution">
    <text evidence="3">The sequence shown here is derived from an EMBL/GenBank/DDBJ whole genome shotgun (WGS) entry which is preliminary data.</text>
</comment>
<sequence>MTAAELARACQTVEADCDAVVAARLLSVSPEPYLVVVDSGGEPFALALAEEVLRRLVPDSLATHGGLVSLSGPFAQAHLAKSLGGRTVQDLLPEMPEPPCVAPDTLISQLYVRLTRSHSPAAVVVDRRDARPRVLGIVAVQRMLRRLLDQPAPDRHALHDSASAVLTASRLLVAVSAQSLASVEETLTMLQFRMMVLLRVDSDLTPSRAAALLGVDQRAAERMASALRTMGLLSHRHGGEDGESVLTLSHRGQDLVHDVTRRRMQAITRIVESMPVAERATLVNALRSFTRAGGEPSVELLATQPEP</sequence>
<dbReference type="SUPFAM" id="SSF46785">
    <property type="entry name" value="Winged helix' DNA-binding domain"/>
    <property type="match status" value="1"/>
</dbReference>
<dbReference type="Gene3D" id="3.10.580.10">
    <property type="entry name" value="CBS-domain"/>
    <property type="match status" value="1"/>
</dbReference>
<keyword evidence="4" id="KW-1185">Reference proteome</keyword>
<dbReference type="InterPro" id="IPR036390">
    <property type="entry name" value="WH_DNA-bd_sf"/>
</dbReference>
<accession>A0ABR7SUR6</accession>
<evidence type="ECO:0000256" key="1">
    <source>
        <dbReference type="PROSITE-ProRule" id="PRU00703"/>
    </source>
</evidence>
<protein>
    <recommendedName>
        <fullName evidence="2">CBS domain-containing protein</fullName>
    </recommendedName>
</protein>
<dbReference type="Proteomes" id="UP000642284">
    <property type="component" value="Unassembled WGS sequence"/>
</dbReference>
<gene>
    <name evidence="3" type="ORF">H9Y04_38065</name>
</gene>
<evidence type="ECO:0000313" key="3">
    <source>
        <dbReference type="EMBL" id="MBC9718347.1"/>
    </source>
</evidence>
<evidence type="ECO:0000313" key="4">
    <source>
        <dbReference type="Proteomes" id="UP000642284"/>
    </source>
</evidence>
<dbReference type="SUPFAM" id="SSF54631">
    <property type="entry name" value="CBS-domain pair"/>
    <property type="match status" value="1"/>
</dbReference>
<reference evidence="3 4" key="1">
    <citation type="submission" date="2020-08" db="EMBL/GenBank/DDBJ databases">
        <title>Genemic of Streptomyces polyaspartic.</title>
        <authorList>
            <person name="Liu W."/>
        </authorList>
    </citation>
    <scope>NUCLEOTIDE SEQUENCE [LARGE SCALE GENOMIC DNA]</scope>
    <source>
        <strain evidence="3 4">TRM66268-LWL</strain>
    </source>
</reference>
<feature type="domain" description="CBS" evidence="2">
    <location>
        <begin position="94"/>
        <end position="155"/>
    </location>
</feature>
<organism evidence="3 4">
    <name type="scientific">Streptomyces polyasparticus</name>
    <dbReference type="NCBI Taxonomy" id="2767826"/>
    <lineage>
        <taxon>Bacteria</taxon>
        <taxon>Bacillati</taxon>
        <taxon>Actinomycetota</taxon>
        <taxon>Actinomycetes</taxon>
        <taxon>Kitasatosporales</taxon>
        <taxon>Streptomycetaceae</taxon>
        <taxon>Streptomyces</taxon>
    </lineage>
</organism>
<dbReference type="InterPro" id="IPR046342">
    <property type="entry name" value="CBS_dom_sf"/>
</dbReference>
<evidence type="ECO:0000259" key="2">
    <source>
        <dbReference type="PROSITE" id="PS51371"/>
    </source>
</evidence>
<dbReference type="InterPro" id="IPR000644">
    <property type="entry name" value="CBS_dom"/>
</dbReference>
<dbReference type="EMBL" id="JACTVJ010000025">
    <property type="protein sequence ID" value="MBC9718347.1"/>
    <property type="molecule type" value="Genomic_DNA"/>
</dbReference>